<evidence type="ECO:0000256" key="2">
    <source>
        <dbReference type="ARBA" id="ARBA00005582"/>
    </source>
</evidence>
<reference evidence="7" key="1">
    <citation type="submission" date="2016-06" db="EMBL/GenBank/DDBJ databases">
        <authorList>
            <person name="Varghese N."/>
            <person name="Submissions Spin"/>
        </authorList>
    </citation>
    <scope>NUCLEOTIDE SEQUENCE [LARGE SCALE GENOMIC DNA]</scope>
    <source>
        <strain evidence="7">DSM 45794</strain>
    </source>
</reference>
<dbReference type="PANTHER" id="PTHR43046:SF14">
    <property type="entry name" value="MUTT_NUDIX FAMILY PROTEIN"/>
    <property type="match status" value="1"/>
</dbReference>
<dbReference type="PROSITE" id="PS51462">
    <property type="entry name" value="NUDIX"/>
    <property type="match status" value="1"/>
</dbReference>
<name>A0A1A9BJH0_9ACTN</name>
<dbReference type="EMBL" id="FLRH01000004">
    <property type="protein sequence ID" value="SBT69027.1"/>
    <property type="molecule type" value="Genomic_DNA"/>
</dbReference>
<dbReference type="PROSITE" id="PS00893">
    <property type="entry name" value="NUDIX_BOX"/>
    <property type="match status" value="1"/>
</dbReference>
<gene>
    <name evidence="6" type="ORF">GA0070622_6145</name>
</gene>
<protein>
    <submittedName>
        <fullName evidence="6">ADP-ribose pyrophosphatase YjhB, NUDIX family</fullName>
    </submittedName>
</protein>
<comment type="cofactor">
    <cofactor evidence="1">
        <name>Mg(2+)</name>
        <dbReference type="ChEBI" id="CHEBI:18420"/>
    </cofactor>
</comment>
<dbReference type="RefSeq" id="WP_091582950.1">
    <property type="nucleotide sequence ID" value="NZ_FLRH01000004.1"/>
</dbReference>
<dbReference type="PANTHER" id="PTHR43046">
    <property type="entry name" value="GDP-MANNOSE MANNOSYL HYDROLASE"/>
    <property type="match status" value="1"/>
</dbReference>
<dbReference type="STRING" id="946078.GA0070622_6145"/>
<evidence type="ECO:0000313" key="6">
    <source>
        <dbReference type="EMBL" id="SBT69027.1"/>
    </source>
</evidence>
<dbReference type="AlphaFoldDB" id="A0A1A9BJH0"/>
<dbReference type="Gene3D" id="3.90.79.10">
    <property type="entry name" value="Nucleoside Triphosphate Pyrophosphohydrolase"/>
    <property type="match status" value="1"/>
</dbReference>
<keyword evidence="7" id="KW-1185">Reference proteome</keyword>
<evidence type="ECO:0000256" key="3">
    <source>
        <dbReference type="ARBA" id="ARBA00022801"/>
    </source>
</evidence>
<proteinExistence type="inferred from homology"/>
<dbReference type="Pfam" id="PF00293">
    <property type="entry name" value="NUDIX"/>
    <property type="match status" value="1"/>
</dbReference>
<evidence type="ECO:0000256" key="4">
    <source>
        <dbReference type="RuleBase" id="RU003476"/>
    </source>
</evidence>
<dbReference type="InterPro" id="IPR020084">
    <property type="entry name" value="NUDIX_hydrolase_CS"/>
</dbReference>
<dbReference type="PRINTS" id="PR00502">
    <property type="entry name" value="NUDIXFAMILY"/>
</dbReference>
<dbReference type="GO" id="GO:0016787">
    <property type="term" value="F:hydrolase activity"/>
    <property type="evidence" value="ECO:0007669"/>
    <property type="project" value="UniProtKB-KW"/>
</dbReference>
<organism evidence="6 7">
    <name type="scientific">Micromonospora sediminicola</name>
    <dbReference type="NCBI Taxonomy" id="946078"/>
    <lineage>
        <taxon>Bacteria</taxon>
        <taxon>Bacillati</taxon>
        <taxon>Actinomycetota</taxon>
        <taxon>Actinomycetes</taxon>
        <taxon>Micromonosporales</taxon>
        <taxon>Micromonosporaceae</taxon>
        <taxon>Micromonospora</taxon>
    </lineage>
</organism>
<evidence type="ECO:0000313" key="7">
    <source>
        <dbReference type="Proteomes" id="UP000199558"/>
    </source>
</evidence>
<keyword evidence="3 4" id="KW-0378">Hydrolase</keyword>
<sequence>MPTESGLEAAYPRLFAPQRWEWGGLDAQFSTGAPPDELVTNVHLVGFSGDQVILCRDDRDVWFLPGGTREPGESVEDCARRELLEEAGAVLTGPLTVVGAHHCVTDRPLPYRPHQPHPEKAWLWCAADAAIVQAPTMPADAEQIVEVRAVPVAEAAVLLLTDQPWLPDLLMLAVRTRGRG</sequence>
<dbReference type="InterPro" id="IPR020476">
    <property type="entry name" value="Nudix_hydrolase"/>
</dbReference>
<accession>A0A1A9BJH0</accession>
<evidence type="ECO:0000259" key="5">
    <source>
        <dbReference type="PROSITE" id="PS51462"/>
    </source>
</evidence>
<dbReference type="Proteomes" id="UP000199558">
    <property type="component" value="Unassembled WGS sequence"/>
</dbReference>
<feature type="domain" description="Nudix hydrolase" evidence="5">
    <location>
        <begin position="35"/>
        <end position="173"/>
    </location>
</feature>
<dbReference type="SUPFAM" id="SSF55811">
    <property type="entry name" value="Nudix"/>
    <property type="match status" value="1"/>
</dbReference>
<comment type="similarity">
    <text evidence="2 4">Belongs to the Nudix hydrolase family.</text>
</comment>
<evidence type="ECO:0000256" key="1">
    <source>
        <dbReference type="ARBA" id="ARBA00001946"/>
    </source>
</evidence>
<dbReference type="OrthoDB" id="3689607at2"/>
<dbReference type="InterPro" id="IPR000086">
    <property type="entry name" value="NUDIX_hydrolase_dom"/>
</dbReference>
<dbReference type="InterPro" id="IPR015797">
    <property type="entry name" value="NUDIX_hydrolase-like_dom_sf"/>
</dbReference>